<dbReference type="InterPro" id="IPR032821">
    <property type="entry name" value="PKS_assoc"/>
</dbReference>
<dbReference type="PANTHER" id="PTHR43775:SF37">
    <property type="entry name" value="SI:DKEY-61P9.11"/>
    <property type="match status" value="1"/>
</dbReference>
<dbReference type="GO" id="GO:0005737">
    <property type="term" value="C:cytoplasm"/>
    <property type="evidence" value="ECO:0007669"/>
    <property type="project" value="TreeGrafter"/>
</dbReference>
<dbReference type="Pfam" id="PF21089">
    <property type="entry name" value="PKS_DH_N"/>
    <property type="match status" value="1"/>
</dbReference>
<evidence type="ECO:0000259" key="7">
    <source>
        <dbReference type="PROSITE" id="PS52004"/>
    </source>
</evidence>
<dbReference type="SMART" id="SM00826">
    <property type="entry name" value="PKS_DH"/>
    <property type="match status" value="1"/>
</dbReference>
<dbReference type="InterPro" id="IPR016036">
    <property type="entry name" value="Malonyl_transacylase_ACP-bd"/>
</dbReference>
<dbReference type="CDD" id="cd00833">
    <property type="entry name" value="PKS"/>
    <property type="match status" value="1"/>
</dbReference>
<dbReference type="Pfam" id="PF00698">
    <property type="entry name" value="Acyl_transf_1"/>
    <property type="match status" value="1"/>
</dbReference>
<feature type="region of interest" description="C-terminal hotdog fold" evidence="4">
    <location>
        <begin position="1113"/>
        <end position="1259"/>
    </location>
</feature>
<dbReference type="GO" id="GO:0004315">
    <property type="term" value="F:3-oxoacyl-[acyl-carrier-protein] synthase activity"/>
    <property type="evidence" value="ECO:0007669"/>
    <property type="project" value="InterPro"/>
</dbReference>
<keyword evidence="3" id="KW-0808">Transferase</keyword>
<dbReference type="SMART" id="SM00822">
    <property type="entry name" value="PKS_KR"/>
    <property type="match status" value="1"/>
</dbReference>
<dbReference type="FunFam" id="3.40.47.10:FF:000019">
    <property type="entry name" value="Polyketide synthase type I"/>
    <property type="match status" value="1"/>
</dbReference>
<accession>A0A1I1VEQ1</accession>
<dbReference type="GO" id="GO:0005886">
    <property type="term" value="C:plasma membrane"/>
    <property type="evidence" value="ECO:0007669"/>
    <property type="project" value="TreeGrafter"/>
</dbReference>
<dbReference type="InterPro" id="IPR016035">
    <property type="entry name" value="Acyl_Trfase/lysoPLipase"/>
</dbReference>
<dbReference type="InterPro" id="IPR001227">
    <property type="entry name" value="Ac_transferase_dom_sf"/>
</dbReference>
<dbReference type="SMART" id="SM00823">
    <property type="entry name" value="PKS_PP"/>
    <property type="match status" value="3"/>
</dbReference>
<dbReference type="InterPro" id="IPR029058">
    <property type="entry name" value="AB_hydrolase_fold"/>
</dbReference>
<feature type="region of interest" description="N-terminal hotdog fold" evidence="4">
    <location>
        <begin position="971"/>
        <end position="1098"/>
    </location>
</feature>
<dbReference type="GO" id="GO:0004312">
    <property type="term" value="F:fatty acid synthase activity"/>
    <property type="evidence" value="ECO:0007669"/>
    <property type="project" value="TreeGrafter"/>
</dbReference>
<dbReference type="Gene3D" id="3.10.129.110">
    <property type="entry name" value="Polyketide synthase dehydratase"/>
    <property type="match status" value="1"/>
</dbReference>
<dbReference type="InterPro" id="IPR014031">
    <property type="entry name" value="Ketoacyl_synth_C"/>
</dbReference>
<dbReference type="InterPro" id="IPR013968">
    <property type="entry name" value="PKS_KR"/>
</dbReference>
<evidence type="ECO:0000256" key="5">
    <source>
        <dbReference type="SAM" id="MobiDB-lite"/>
    </source>
</evidence>
<dbReference type="PANTHER" id="PTHR43775">
    <property type="entry name" value="FATTY ACID SYNTHASE"/>
    <property type="match status" value="1"/>
</dbReference>
<dbReference type="PROSITE" id="PS50075">
    <property type="entry name" value="CARRIER"/>
    <property type="match status" value="3"/>
</dbReference>
<feature type="domain" description="PKS/mFAS DH" evidence="8">
    <location>
        <begin position="971"/>
        <end position="1259"/>
    </location>
</feature>
<dbReference type="InterPro" id="IPR042104">
    <property type="entry name" value="PKS_dehydratase_sf"/>
</dbReference>
<dbReference type="InterPro" id="IPR020841">
    <property type="entry name" value="PKS_Beta-ketoAc_synthase_dom"/>
</dbReference>
<organism evidence="9 10">
    <name type="scientific">Actinopolyspora alba</name>
    <dbReference type="NCBI Taxonomy" id="673379"/>
    <lineage>
        <taxon>Bacteria</taxon>
        <taxon>Bacillati</taxon>
        <taxon>Actinomycetota</taxon>
        <taxon>Actinomycetes</taxon>
        <taxon>Actinopolysporales</taxon>
        <taxon>Actinopolysporaceae</taxon>
        <taxon>Actinopolyspora</taxon>
        <taxon>Actinopolyspora alba group</taxon>
    </lineage>
</organism>
<feature type="active site" description="Proton acceptor; for dehydratase activity" evidence="4">
    <location>
        <position position="1002"/>
    </location>
</feature>
<evidence type="ECO:0000313" key="9">
    <source>
        <dbReference type="EMBL" id="SFD81542.1"/>
    </source>
</evidence>
<dbReference type="SUPFAM" id="SSF51735">
    <property type="entry name" value="NAD(P)-binding Rossmann-fold domains"/>
    <property type="match status" value="2"/>
</dbReference>
<dbReference type="SUPFAM" id="SSF47336">
    <property type="entry name" value="ACP-like"/>
    <property type="match status" value="3"/>
</dbReference>
<dbReference type="Gene3D" id="3.30.70.250">
    <property type="entry name" value="Malonyl-CoA ACP transacylase, ACP-binding"/>
    <property type="match status" value="1"/>
</dbReference>
<feature type="domain" description="Carrier" evidence="6">
    <location>
        <begin position="2"/>
        <end position="79"/>
    </location>
</feature>
<dbReference type="Proteomes" id="UP000198716">
    <property type="component" value="Unassembled WGS sequence"/>
</dbReference>
<reference evidence="10" key="1">
    <citation type="submission" date="2016-10" db="EMBL/GenBank/DDBJ databases">
        <authorList>
            <person name="Varghese N."/>
            <person name="Submissions S."/>
        </authorList>
    </citation>
    <scope>NUCLEOTIDE SEQUENCE [LARGE SCALE GENOMIC DNA]</scope>
    <source>
        <strain evidence="10">DSM 45004</strain>
    </source>
</reference>
<dbReference type="InterPro" id="IPR057326">
    <property type="entry name" value="KR_dom"/>
</dbReference>
<dbReference type="InterPro" id="IPR006162">
    <property type="entry name" value="Ppantetheine_attach_site"/>
</dbReference>
<dbReference type="PROSITE" id="PS00012">
    <property type="entry name" value="PHOSPHOPANTETHEINE"/>
    <property type="match status" value="1"/>
</dbReference>
<dbReference type="PROSITE" id="PS52019">
    <property type="entry name" value="PKS_MFAS_DH"/>
    <property type="match status" value="1"/>
</dbReference>
<dbReference type="InterPro" id="IPR016039">
    <property type="entry name" value="Thiolase-like"/>
</dbReference>
<dbReference type="SMART" id="SM00827">
    <property type="entry name" value="PKS_AT"/>
    <property type="match status" value="1"/>
</dbReference>
<gene>
    <name evidence="9" type="ORF">SAMN04487819_103321</name>
</gene>
<feature type="domain" description="Carrier" evidence="6">
    <location>
        <begin position="1723"/>
        <end position="1801"/>
    </location>
</feature>
<dbReference type="InterPro" id="IPR018201">
    <property type="entry name" value="Ketoacyl_synth_AS"/>
</dbReference>
<dbReference type="Pfam" id="PF08659">
    <property type="entry name" value="KR"/>
    <property type="match status" value="1"/>
</dbReference>
<sequence>MTDRSELGEWLVHRIAERTGMRPARIETDRPFDEFGLSSRDVVALSGDLETLLGRSLPATLLWEFPTIERLAEALAGSGSAGSTVAGTEPAEPVAVIGLGCRFPGADGPERFWELLRSGTDAVGTVPDRRWQDFAPGQRSVLDDLPTAGGYLDDVAAFDAGFFEVSPREAEVMDPQQRLLLEVSWEALENAGVVPERLRGSNTGVFVGAAATEYGQLTTRDLGAIDAWTGTGGAMSVIANRLSYLLDLRGPSLAVDTACSSSLVALHQACASLRTGESRTALAGGVNLLLSPAITANFHSAGALAADGRCKPFDAAADGIVRGEGCGVVVLKLLSEANRDGDRVHAVIRGSAVNSDGRSNGLMAPNPSAQEGLLRSACATADLDPGVLDYVEAHGTGTLLGDPIEATALGAVFGADRTGDRPLLLGSVKANLGHLEAAAGIAGIIKVVLAMRHGRLPATPHYRTPNPHIPFERARLEVVGQDRPWPEYSGVARAGVSGFGFGGTNAHVLLESWPDPPESVREVAGPHTLFLSGSTDSHLRRTAARLAERLRDPEHADTPVTDIAHTLLRHRRQHARRGAVVGQDRARLAEGVDALATGDTAAGVVRGHAGSAGEPVWVFSGYGSQWPGMCRALLRDEPVLAESLRRNDTEFSAVTGFSLYEALATGAELDGLYRTQLGLFGTQLALAELWKFHGARPGAIIGHSMGEVAAAVAAGALDYGTGLRVMDTRTRLLAEMEAAGGGAMAVLEGSPDEVAELADWFPGAVVAVHTSSRRCTVAGPADEIELLAAHFRRRDRVVRVLDVAGAGHTSAVDPLLGRLREELADLAPATPVIPVYSTVEHESGVTPTFDADYWARNLRRPVLLDRAVREAVAGGFDTFVEIAPHPIVTSGVEESAVDAGVRDPLLVFASRRDTEETATFRENLARLHVNGRLPEPPGLPTGNIAELPLPVWEHERYWISVARTNSAGGEHRLLGHHVELPDGGHAWQGEIGTGSLPWLGDHRVHDTEVLAGTGYLEMALAAAGRVLDLQPDRLLLGGLELHDMLVLAPELTVTTVVTPHEPEPYGTAGVTVEVHSRSANGGWHRHAVAEVIRTTPEEPAGRDSTDRAPTAVADGGEQVRLYSALRAAGQEYGPAFRPVQRAHAGDASAVAELALPPEAGSCQEFLAHPVITDGCLQTLVAAAIGTDGSAEVELFVPVELRDVRLFRRVPSRVRCHARLVTSPGEPEVTGSVFVTDEHERAVLRIGLVRARRVGATPVPRDPAEAGLRLCWEESDPPEPARGGGDWLLFGAAPELAQRLRERGRRVTSATPGPDDGLPRRFDEAERFLDEAVAPAGMVVLVGEENTLEAHFSAARERLLRLAGLVRVLEAHDGAPARLWLVSTSSANAELRALVRVLTFEHPRVRVSLVEASGADAESLADELCADSAEDDVRHEQGRRHVARLRGVRPESSVATPAVRPQSYLITGGLGGLGYTFARWLAERGAARVVLNGRREPAPDVERDIERLRAGGTEVVVVTGDIGEAGTAERSVAAATDGGLALCGVLHAAGDLDDGPFTESTEQGLERVWHAKVGGGLRLHEATLRSEPDWWVTFSSAAALLGSPGQAAYATANAALDDLVRWRRAQGLVGTSVQWGVWGEVGAASESFTGVLRPLSTATGTEAFEILLGTEQPVTGMAWLDGNRAGRMFPELSARPFFRHVVGEEPGAAVGTDPEQLRSVTPEEALRTVTSTLTRLLGEIIGTAAADVDPDRPLTGLGLDSLMAMRARNAVEREFGVGIAPAMLLRGCSTAELANQLLVDLGVESPGSQRVNAEPAAPRAIGARDATERWLSHLWREVLGLDSVGVDQDFYRIGGDELLAEKVTAAVRERLGTEVPELFGQPTIERMADLVRDSFESSDGPVRTLRAEGRATPLFLFHPAGGPTSVYQPLVERLGGEQPCYGMERLDQYETVPEKATRYIELIREIQPEGPYRLGGWSFGGCLAFEAARQLADRGEEVETVLLIDSILPLPAPEFSDEELITRRFRRFVEHIEHTYGVSLPVPVDELDEFDEREQMERVMSALAGDELGIGAGVLRHQYTSYVDARIAERYEPGRYEGPVVLYRAAAAESTTTTLDPRYLRSDDSLGWDDYAADLEVVRVPGDHLSMIDPPHVDVMTDHLRRLLGIGDSSEVRE</sequence>
<dbReference type="SMART" id="SM00825">
    <property type="entry name" value="PKS_KS"/>
    <property type="match status" value="1"/>
</dbReference>
<dbReference type="InterPro" id="IPR049900">
    <property type="entry name" value="PKS_mFAS_DH"/>
</dbReference>
<proteinExistence type="predicted"/>
<dbReference type="Gene3D" id="3.40.50.1820">
    <property type="entry name" value="alpha/beta hydrolase"/>
    <property type="match status" value="1"/>
</dbReference>
<dbReference type="PROSITE" id="PS52004">
    <property type="entry name" value="KS3_2"/>
    <property type="match status" value="1"/>
</dbReference>
<dbReference type="InterPro" id="IPR009081">
    <property type="entry name" value="PP-bd_ACP"/>
</dbReference>
<dbReference type="InterPro" id="IPR050091">
    <property type="entry name" value="PKS_NRPS_Biosynth_Enz"/>
</dbReference>
<dbReference type="InterPro" id="IPR001031">
    <property type="entry name" value="Thioesterase"/>
</dbReference>
<keyword evidence="10" id="KW-1185">Reference proteome</keyword>
<dbReference type="RefSeq" id="WP_092924908.1">
    <property type="nucleotide sequence ID" value="NZ_FOMZ01000003.1"/>
</dbReference>
<evidence type="ECO:0000259" key="8">
    <source>
        <dbReference type="PROSITE" id="PS52019"/>
    </source>
</evidence>
<evidence type="ECO:0000256" key="4">
    <source>
        <dbReference type="PROSITE-ProRule" id="PRU01363"/>
    </source>
</evidence>
<dbReference type="InterPro" id="IPR036736">
    <property type="entry name" value="ACP-like_sf"/>
</dbReference>
<dbReference type="Pfam" id="PF00109">
    <property type="entry name" value="ketoacyl-synt"/>
    <property type="match status" value="1"/>
</dbReference>
<dbReference type="InterPro" id="IPR014030">
    <property type="entry name" value="Ketoacyl_synth_N"/>
</dbReference>
<dbReference type="GO" id="GO:0006633">
    <property type="term" value="P:fatty acid biosynthetic process"/>
    <property type="evidence" value="ECO:0007669"/>
    <property type="project" value="InterPro"/>
</dbReference>
<dbReference type="Gene3D" id="1.10.1200.10">
    <property type="entry name" value="ACP-like"/>
    <property type="match status" value="3"/>
</dbReference>
<feature type="domain" description="Ketosynthase family 3 (KS3)" evidence="7">
    <location>
        <begin position="91"/>
        <end position="512"/>
    </location>
</feature>
<dbReference type="InterPro" id="IPR036291">
    <property type="entry name" value="NAD(P)-bd_dom_sf"/>
</dbReference>
<dbReference type="InterPro" id="IPR049552">
    <property type="entry name" value="PKS_DH_N"/>
</dbReference>
<dbReference type="InterPro" id="IPR014043">
    <property type="entry name" value="Acyl_transferase_dom"/>
</dbReference>
<keyword evidence="2" id="KW-0597">Phosphoprotein</keyword>
<feature type="region of interest" description="Disordered" evidence="5">
    <location>
        <begin position="1300"/>
        <end position="1319"/>
    </location>
</feature>
<dbReference type="SUPFAM" id="SSF53901">
    <property type="entry name" value="Thiolase-like"/>
    <property type="match status" value="1"/>
</dbReference>
<dbReference type="SUPFAM" id="SSF55048">
    <property type="entry name" value="Probable ACP-binding domain of malonyl-CoA ACP transacylase"/>
    <property type="match status" value="1"/>
</dbReference>
<dbReference type="Pfam" id="PF16197">
    <property type="entry name" value="KAsynt_C_assoc"/>
    <property type="match status" value="1"/>
</dbReference>
<dbReference type="SMART" id="SM01294">
    <property type="entry name" value="PKS_PP_betabranch"/>
    <property type="match status" value="1"/>
</dbReference>
<evidence type="ECO:0000259" key="6">
    <source>
        <dbReference type="PROSITE" id="PS50075"/>
    </source>
</evidence>
<dbReference type="GO" id="GO:0031177">
    <property type="term" value="F:phosphopantetheine binding"/>
    <property type="evidence" value="ECO:0007669"/>
    <property type="project" value="InterPro"/>
</dbReference>
<dbReference type="EMBL" id="FOMZ01000003">
    <property type="protein sequence ID" value="SFD81542.1"/>
    <property type="molecule type" value="Genomic_DNA"/>
</dbReference>
<protein>
    <submittedName>
        <fullName evidence="9">Phthiocerol/phenolphthiocerol synthesis type-I polyketide synthase D</fullName>
    </submittedName>
</protein>
<feature type="active site" description="Proton donor; for dehydratase activity" evidence="4">
    <location>
        <position position="1173"/>
    </location>
</feature>
<dbReference type="InterPro" id="IPR020807">
    <property type="entry name" value="PKS_DH"/>
</dbReference>
<dbReference type="GO" id="GO:0071770">
    <property type="term" value="P:DIM/DIP cell wall layer assembly"/>
    <property type="evidence" value="ECO:0007669"/>
    <property type="project" value="TreeGrafter"/>
</dbReference>
<evidence type="ECO:0000256" key="1">
    <source>
        <dbReference type="ARBA" id="ARBA00022450"/>
    </source>
</evidence>
<dbReference type="SUPFAM" id="SSF52151">
    <property type="entry name" value="FabD/lysophospholipase-like"/>
    <property type="match status" value="1"/>
</dbReference>
<evidence type="ECO:0000256" key="3">
    <source>
        <dbReference type="ARBA" id="ARBA00022679"/>
    </source>
</evidence>
<name>A0A1I1VEQ1_9ACTN</name>
<evidence type="ECO:0000256" key="2">
    <source>
        <dbReference type="ARBA" id="ARBA00022553"/>
    </source>
</evidence>
<dbReference type="Pfam" id="PF14765">
    <property type="entry name" value="PS-DH"/>
    <property type="match status" value="1"/>
</dbReference>
<dbReference type="Gene3D" id="3.40.366.10">
    <property type="entry name" value="Malonyl-Coenzyme A Acyl Carrier Protein, domain 2"/>
    <property type="match status" value="1"/>
</dbReference>
<evidence type="ECO:0000313" key="10">
    <source>
        <dbReference type="Proteomes" id="UP000198716"/>
    </source>
</evidence>
<dbReference type="PROSITE" id="PS00606">
    <property type="entry name" value="KS3_1"/>
    <property type="match status" value="1"/>
</dbReference>
<dbReference type="Gene3D" id="3.40.50.720">
    <property type="entry name" value="NAD(P)-binding Rossmann-like Domain"/>
    <property type="match status" value="1"/>
</dbReference>
<dbReference type="Gene3D" id="3.40.47.10">
    <property type="match status" value="1"/>
</dbReference>
<dbReference type="Pfam" id="PF00550">
    <property type="entry name" value="PP-binding"/>
    <property type="match status" value="3"/>
</dbReference>
<dbReference type="InterPro" id="IPR049551">
    <property type="entry name" value="PKS_DH_C"/>
</dbReference>
<feature type="domain" description="Carrier" evidence="6">
    <location>
        <begin position="1821"/>
        <end position="1897"/>
    </location>
</feature>
<dbReference type="Pfam" id="PF00975">
    <property type="entry name" value="Thioesterase"/>
    <property type="match status" value="1"/>
</dbReference>
<dbReference type="SUPFAM" id="SSF53474">
    <property type="entry name" value="alpha/beta-Hydrolases"/>
    <property type="match status" value="1"/>
</dbReference>
<dbReference type="InterPro" id="IPR020806">
    <property type="entry name" value="PKS_PP-bd"/>
</dbReference>
<keyword evidence="1" id="KW-0596">Phosphopantetheine</keyword>
<dbReference type="Pfam" id="PF02801">
    <property type="entry name" value="Ketoacyl-synt_C"/>
    <property type="match status" value="1"/>
</dbReference>